<dbReference type="CDD" id="cd12151">
    <property type="entry name" value="F1-ATPase_gamma"/>
    <property type="match status" value="1"/>
</dbReference>
<dbReference type="HAMAP" id="MF_00815">
    <property type="entry name" value="ATP_synth_gamma_bact"/>
    <property type="match status" value="1"/>
</dbReference>
<dbReference type="GO" id="GO:0042777">
    <property type="term" value="P:proton motive force-driven plasma membrane ATP synthesis"/>
    <property type="evidence" value="ECO:0007669"/>
    <property type="project" value="UniProtKB-UniRule"/>
</dbReference>
<dbReference type="Gene3D" id="1.10.287.80">
    <property type="entry name" value="ATP synthase, gamma subunit, helix hairpin domain"/>
    <property type="match status" value="1"/>
</dbReference>
<gene>
    <name evidence="10 11" type="primary">atpG</name>
    <name evidence="11" type="ordered locus">MARTH_orf047</name>
</gene>
<evidence type="ECO:0000256" key="9">
    <source>
        <dbReference type="ARBA" id="ARBA00023310"/>
    </source>
</evidence>
<dbReference type="PANTHER" id="PTHR11693">
    <property type="entry name" value="ATP SYNTHASE GAMMA CHAIN"/>
    <property type="match status" value="1"/>
</dbReference>
<dbReference type="Pfam" id="PF00231">
    <property type="entry name" value="ATP-synt"/>
    <property type="match status" value="1"/>
</dbReference>
<evidence type="ECO:0000313" key="12">
    <source>
        <dbReference type="Proteomes" id="UP000008812"/>
    </source>
</evidence>
<evidence type="ECO:0000256" key="10">
    <source>
        <dbReference type="HAMAP-Rule" id="MF_00815"/>
    </source>
</evidence>
<dbReference type="AlphaFoldDB" id="B3PLV7"/>
<keyword evidence="6 10" id="KW-0406">Ion transport</keyword>
<evidence type="ECO:0000256" key="5">
    <source>
        <dbReference type="ARBA" id="ARBA00022781"/>
    </source>
</evidence>
<protein>
    <recommendedName>
        <fullName evidence="10">ATP synthase gamma chain</fullName>
    </recommendedName>
    <alternativeName>
        <fullName evidence="10">ATP synthase F1 sector gamma subunit</fullName>
    </alternativeName>
    <alternativeName>
        <fullName evidence="10">F-ATPase gamma subunit</fullName>
    </alternativeName>
</protein>
<proteinExistence type="inferred from homology"/>
<comment type="subunit">
    <text evidence="10">F-type ATPases have 2 components, CF(1) - the catalytic core - and CF(0) - the membrane proton channel. CF(1) has five subunits: alpha(3), beta(3), gamma(1), delta(1), epsilon(1). CF(0) has three main subunits: a, b and c.</text>
</comment>
<dbReference type="eggNOG" id="COG0224">
    <property type="taxonomic scope" value="Bacteria"/>
</dbReference>
<evidence type="ECO:0000256" key="1">
    <source>
        <dbReference type="ARBA" id="ARBA00003456"/>
    </source>
</evidence>
<evidence type="ECO:0000256" key="2">
    <source>
        <dbReference type="ARBA" id="ARBA00004170"/>
    </source>
</evidence>
<name>B3PLV7_META1</name>
<keyword evidence="5 10" id="KW-0375">Hydrogen ion transport</keyword>
<dbReference type="NCBIfam" id="TIGR01146">
    <property type="entry name" value="ATPsyn_F1gamma"/>
    <property type="match status" value="1"/>
</dbReference>
<comment type="similarity">
    <text evidence="3 10">Belongs to the ATPase gamma chain family.</text>
</comment>
<organism evidence="11 12">
    <name type="scientific">Metamycoplasma arthritidis (strain 158L3-1)</name>
    <name type="common">Mycoplasma arthritidis</name>
    <dbReference type="NCBI Taxonomy" id="243272"/>
    <lineage>
        <taxon>Bacteria</taxon>
        <taxon>Bacillati</taxon>
        <taxon>Mycoplasmatota</taxon>
        <taxon>Mycoplasmoidales</taxon>
        <taxon>Metamycoplasmataceae</taxon>
        <taxon>Metamycoplasma</taxon>
    </lineage>
</organism>
<comment type="function">
    <text evidence="1 10">Produces ATP from ADP in the presence of a proton gradient across the membrane. The gamma chain is believed to be important in regulating ATPase activity and the flow of protons through the CF(0) complex.</text>
</comment>
<evidence type="ECO:0000256" key="3">
    <source>
        <dbReference type="ARBA" id="ARBA00007681"/>
    </source>
</evidence>
<keyword evidence="8 10" id="KW-0139">CF(1)</keyword>
<dbReference type="PRINTS" id="PR00126">
    <property type="entry name" value="ATPASEGAMMA"/>
</dbReference>
<keyword evidence="12" id="KW-1185">Reference proteome</keyword>
<keyword evidence="9 10" id="KW-0066">ATP synthesis</keyword>
<dbReference type="HOGENOM" id="CLU_050669_0_1_14"/>
<dbReference type="GO" id="GO:0005886">
    <property type="term" value="C:plasma membrane"/>
    <property type="evidence" value="ECO:0007669"/>
    <property type="project" value="UniProtKB-SubCell"/>
</dbReference>
<dbReference type="GO" id="GO:0046933">
    <property type="term" value="F:proton-transporting ATP synthase activity, rotational mechanism"/>
    <property type="evidence" value="ECO:0007669"/>
    <property type="project" value="UniProtKB-UniRule"/>
</dbReference>
<reference evidence="11 12" key="1">
    <citation type="journal article" date="2008" name="Infect. Immun.">
        <title>Genome of Mycoplasma arthritidis.</title>
        <authorList>
            <person name="Dybvig K."/>
            <person name="Zuhua C."/>
            <person name="Lao P."/>
            <person name="Jordan D.S."/>
            <person name="French C.T."/>
            <person name="Tu A.H."/>
            <person name="Loraine A.E."/>
        </authorList>
    </citation>
    <scope>NUCLEOTIDE SEQUENCE [LARGE SCALE GENOMIC DNA]</scope>
    <source>
        <strain evidence="11 12">158L3-1</strain>
    </source>
</reference>
<dbReference type="GO" id="GO:0005524">
    <property type="term" value="F:ATP binding"/>
    <property type="evidence" value="ECO:0007669"/>
    <property type="project" value="UniProtKB-UniRule"/>
</dbReference>
<evidence type="ECO:0000313" key="11">
    <source>
        <dbReference type="EMBL" id="ACF07009.1"/>
    </source>
</evidence>
<dbReference type="Gene3D" id="3.40.1380.10">
    <property type="match status" value="1"/>
</dbReference>
<dbReference type="KEGG" id="mat:MARTH_orf047"/>
<dbReference type="EMBL" id="CP001047">
    <property type="protein sequence ID" value="ACF07009.1"/>
    <property type="molecule type" value="Genomic_DNA"/>
</dbReference>
<sequence length="291" mass="33090">MESLQKIKHRIYSVNSTKKITKAMQLVATAKFGRIKNNFENVKEYYKSVEQIFNDLMLQTTIDIDALLNVNAWTFTAKRKLYIVFGSDIGLCGSYNSEVTKKIYEVITPDDILIVIGSKLLTLLKKDKSLHIIQTITQIGDTPTYDIARVIANKLYDVLQISLLSSVNLIYTNYLNPIKFDVVVQEIFPITPKRDSLENKESKARIEVDKNAFEPNPDVILKNSFPIFFEAAIYHAIFSSKLAETSSRRTAMEQASDNAQDIIEDLTIQYNSSRQAKITQEITEIVSGNDK</sequence>
<dbReference type="STRING" id="243272.MARTH_orf047"/>
<evidence type="ECO:0000256" key="8">
    <source>
        <dbReference type="ARBA" id="ARBA00023196"/>
    </source>
</evidence>
<evidence type="ECO:0000256" key="4">
    <source>
        <dbReference type="ARBA" id="ARBA00022448"/>
    </source>
</evidence>
<accession>B3PLV7</accession>
<dbReference type="SUPFAM" id="SSF52943">
    <property type="entry name" value="ATP synthase (F1-ATPase), gamma subunit"/>
    <property type="match status" value="1"/>
</dbReference>
<dbReference type="PANTHER" id="PTHR11693:SF22">
    <property type="entry name" value="ATP SYNTHASE SUBUNIT GAMMA, MITOCHONDRIAL"/>
    <property type="match status" value="1"/>
</dbReference>
<evidence type="ECO:0000256" key="7">
    <source>
        <dbReference type="ARBA" id="ARBA00023136"/>
    </source>
</evidence>
<dbReference type="GO" id="GO:0045259">
    <property type="term" value="C:proton-transporting ATP synthase complex"/>
    <property type="evidence" value="ECO:0007669"/>
    <property type="project" value="UniProtKB-KW"/>
</dbReference>
<comment type="subcellular location">
    <subcellularLocation>
        <location evidence="10">Cell membrane</location>
        <topology evidence="10">Peripheral membrane protein</topology>
    </subcellularLocation>
    <subcellularLocation>
        <location evidence="2">Membrane</location>
        <topology evidence="2">Peripheral membrane protein</topology>
    </subcellularLocation>
</comment>
<dbReference type="InterPro" id="IPR000131">
    <property type="entry name" value="ATP_synth_F1_gsu"/>
</dbReference>
<keyword evidence="10" id="KW-1003">Cell membrane</keyword>
<dbReference type="RefSeq" id="WP_012497966.1">
    <property type="nucleotide sequence ID" value="NC_011025.1"/>
</dbReference>
<dbReference type="Proteomes" id="UP000008812">
    <property type="component" value="Chromosome"/>
</dbReference>
<evidence type="ECO:0000256" key="6">
    <source>
        <dbReference type="ARBA" id="ARBA00023065"/>
    </source>
</evidence>
<keyword evidence="7 10" id="KW-0472">Membrane</keyword>
<dbReference type="InterPro" id="IPR035968">
    <property type="entry name" value="ATP_synth_F1_ATPase_gsu"/>
</dbReference>
<keyword evidence="4 10" id="KW-0813">Transport</keyword>